<name>A0A1A8YRR6_PLAOA</name>
<sequence length="108" mass="12252">MYALVRLIRVPLKILTSICYCSFLIMCAKKSYGICMGQEIGKKMGKARRKTCNEYGHQAVANAGQMSRKTVLKIYTCAFNVHLCCLQCTEKGNGEKKKKKKKKKTNYS</sequence>
<protein>
    <submittedName>
        <fullName evidence="1">Uncharacterized protein</fullName>
    </submittedName>
</protein>
<evidence type="ECO:0000313" key="1">
    <source>
        <dbReference type="EMBL" id="SBT34333.1"/>
    </source>
</evidence>
<evidence type="ECO:0000313" key="2">
    <source>
        <dbReference type="Proteomes" id="UP000078555"/>
    </source>
</evidence>
<organism evidence="1 2">
    <name type="scientific">Plasmodium ovale wallikeri</name>
    <dbReference type="NCBI Taxonomy" id="864142"/>
    <lineage>
        <taxon>Eukaryota</taxon>
        <taxon>Sar</taxon>
        <taxon>Alveolata</taxon>
        <taxon>Apicomplexa</taxon>
        <taxon>Aconoidasida</taxon>
        <taxon>Haemosporida</taxon>
        <taxon>Plasmodiidae</taxon>
        <taxon>Plasmodium</taxon>
        <taxon>Plasmodium (Plasmodium)</taxon>
    </lineage>
</organism>
<proteinExistence type="predicted"/>
<gene>
    <name evidence="1" type="ORF">POVWA1_021730</name>
</gene>
<accession>A0A1A8YRR6</accession>
<dbReference type="EMBL" id="FLRD01000070">
    <property type="protein sequence ID" value="SBT34333.1"/>
    <property type="molecule type" value="Genomic_DNA"/>
</dbReference>
<dbReference type="Proteomes" id="UP000078555">
    <property type="component" value="Unassembled WGS sequence"/>
</dbReference>
<keyword evidence="2" id="KW-1185">Reference proteome</keyword>
<reference evidence="2" key="1">
    <citation type="submission" date="2016-05" db="EMBL/GenBank/DDBJ databases">
        <authorList>
            <person name="Naeem Raeece"/>
        </authorList>
    </citation>
    <scope>NUCLEOTIDE SEQUENCE [LARGE SCALE GENOMIC DNA]</scope>
</reference>
<dbReference type="AlphaFoldDB" id="A0A1A8YRR6"/>